<dbReference type="KEGG" id="vei:Veis_2980"/>
<dbReference type="CDD" id="cd13578">
    <property type="entry name" value="PBP2_Bug27"/>
    <property type="match status" value="1"/>
</dbReference>
<feature type="chain" id="PRO_5002640714" evidence="2">
    <location>
        <begin position="28"/>
        <end position="327"/>
    </location>
</feature>
<dbReference type="OrthoDB" id="8678477at2"/>
<accession>A1WM57</accession>
<sequence>MTDFLPRFAAAMALGACLLAATPSANADAPYPARPLRMVVPYAAGGPTDTFARALAESWARQLGVAVLVDNRSGAGTVVGTEVVAKAVPDGYTMLMTTVAHAANQRIYAKLPYRTVEDFAAVGLAARAPLVVLVNKSVPAATLPDFIAYLRTRPGKVNYGSAGVGSAPHLAAELLNHMAGTYAVHVPYRGSAPALADLIGGHVEFMLDSTASGLAQVRSGSVRLLATSMSQRLPQTPDTPAVAEAVPGYEAYTWNGLFVPAATPAPVIRKLSDSLGRALQDPALKSKAHGLGLMLEEQPTAAALDAFLQVELDKWGRVAAAARITAE</sequence>
<dbReference type="Gene3D" id="3.40.190.10">
    <property type="entry name" value="Periplasmic binding protein-like II"/>
    <property type="match status" value="1"/>
</dbReference>
<keyword evidence="4" id="KW-1185">Reference proteome</keyword>
<dbReference type="STRING" id="391735.Veis_2980"/>
<dbReference type="PANTHER" id="PTHR42928:SF5">
    <property type="entry name" value="BLR1237 PROTEIN"/>
    <property type="match status" value="1"/>
</dbReference>
<dbReference type="eggNOG" id="COG3181">
    <property type="taxonomic scope" value="Bacteria"/>
</dbReference>
<feature type="signal peptide" evidence="2">
    <location>
        <begin position="1"/>
        <end position="27"/>
    </location>
</feature>
<evidence type="ECO:0000313" key="3">
    <source>
        <dbReference type="EMBL" id="ABM58714.1"/>
    </source>
</evidence>
<dbReference type="AlphaFoldDB" id="A1WM57"/>
<evidence type="ECO:0000256" key="1">
    <source>
        <dbReference type="ARBA" id="ARBA00006987"/>
    </source>
</evidence>
<dbReference type="Pfam" id="PF03401">
    <property type="entry name" value="TctC"/>
    <property type="match status" value="1"/>
</dbReference>
<proteinExistence type="inferred from homology"/>
<evidence type="ECO:0000313" key="4">
    <source>
        <dbReference type="Proteomes" id="UP000000374"/>
    </source>
</evidence>
<dbReference type="InterPro" id="IPR005064">
    <property type="entry name" value="BUG"/>
</dbReference>
<dbReference type="HOGENOM" id="CLU_045683_0_1_4"/>
<dbReference type="Proteomes" id="UP000000374">
    <property type="component" value="Chromosome"/>
</dbReference>
<organism evidence="3 4">
    <name type="scientific">Verminephrobacter eiseniae (strain EF01-2)</name>
    <dbReference type="NCBI Taxonomy" id="391735"/>
    <lineage>
        <taxon>Bacteria</taxon>
        <taxon>Pseudomonadati</taxon>
        <taxon>Pseudomonadota</taxon>
        <taxon>Betaproteobacteria</taxon>
        <taxon>Burkholderiales</taxon>
        <taxon>Comamonadaceae</taxon>
        <taxon>Verminephrobacter</taxon>
    </lineage>
</organism>
<evidence type="ECO:0000256" key="2">
    <source>
        <dbReference type="SAM" id="SignalP"/>
    </source>
</evidence>
<name>A1WM57_VEREI</name>
<comment type="similarity">
    <text evidence="1">Belongs to the UPF0065 (bug) family.</text>
</comment>
<dbReference type="EMBL" id="CP000542">
    <property type="protein sequence ID" value="ABM58714.1"/>
    <property type="molecule type" value="Genomic_DNA"/>
</dbReference>
<reference evidence="4" key="1">
    <citation type="submission" date="2006-12" db="EMBL/GenBank/DDBJ databases">
        <title>Complete sequence of chromosome 1 of Verminephrobacter eiseniae EF01-2.</title>
        <authorList>
            <person name="Copeland A."/>
            <person name="Lucas S."/>
            <person name="Lapidus A."/>
            <person name="Barry K."/>
            <person name="Detter J.C."/>
            <person name="Glavina del Rio T."/>
            <person name="Dalin E."/>
            <person name="Tice H."/>
            <person name="Pitluck S."/>
            <person name="Chertkov O."/>
            <person name="Brettin T."/>
            <person name="Bruce D."/>
            <person name="Han C."/>
            <person name="Tapia R."/>
            <person name="Gilna P."/>
            <person name="Schmutz J."/>
            <person name="Larimer F."/>
            <person name="Land M."/>
            <person name="Hauser L."/>
            <person name="Kyrpides N."/>
            <person name="Kim E."/>
            <person name="Stahl D."/>
            <person name="Richardson P."/>
        </authorList>
    </citation>
    <scope>NUCLEOTIDE SEQUENCE [LARGE SCALE GENOMIC DNA]</scope>
    <source>
        <strain evidence="4">EF01-2</strain>
    </source>
</reference>
<keyword evidence="2" id="KW-0732">Signal</keyword>
<dbReference type="Gene3D" id="3.40.190.150">
    <property type="entry name" value="Bordetella uptake gene, domain 1"/>
    <property type="match status" value="1"/>
</dbReference>
<dbReference type="GeneID" id="76461457"/>
<dbReference type="SUPFAM" id="SSF53850">
    <property type="entry name" value="Periplasmic binding protein-like II"/>
    <property type="match status" value="1"/>
</dbReference>
<dbReference type="InterPro" id="IPR042100">
    <property type="entry name" value="Bug_dom1"/>
</dbReference>
<protein>
    <submittedName>
        <fullName evidence="3">Uncharacterized protein UPF0065</fullName>
    </submittedName>
</protein>
<dbReference type="PANTHER" id="PTHR42928">
    <property type="entry name" value="TRICARBOXYLATE-BINDING PROTEIN"/>
    <property type="match status" value="1"/>
</dbReference>
<gene>
    <name evidence="3" type="ordered locus">Veis_2980</name>
</gene>
<dbReference type="PIRSF" id="PIRSF017082">
    <property type="entry name" value="YflP"/>
    <property type="match status" value="1"/>
</dbReference>
<dbReference type="RefSeq" id="WP_011810710.1">
    <property type="nucleotide sequence ID" value="NC_008786.1"/>
</dbReference>